<keyword evidence="1" id="KW-0812">Transmembrane</keyword>
<gene>
    <name evidence="2" type="ordered locus">Sta7437_2370</name>
</gene>
<dbReference type="OrthoDB" id="9980338at2"/>
<keyword evidence="1" id="KW-0472">Membrane</keyword>
<keyword evidence="1" id="KW-1133">Transmembrane helix</keyword>
<evidence type="ECO:0000313" key="2">
    <source>
        <dbReference type="EMBL" id="AFZ35911.1"/>
    </source>
</evidence>
<dbReference type="EMBL" id="CP003653">
    <property type="protein sequence ID" value="AFZ35911.1"/>
    <property type="molecule type" value="Genomic_DNA"/>
</dbReference>
<dbReference type="Proteomes" id="UP000010473">
    <property type="component" value="Chromosome"/>
</dbReference>
<keyword evidence="3" id="KW-1185">Reference proteome</keyword>
<feature type="transmembrane region" description="Helical" evidence="1">
    <location>
        <begin position="72"/>
        <end position="93"/>
    </location>
</feature>
<proteinExistence type="predicted"/>
<dbReference type="AlphaFoldDB" id="K9XV05"/>
<protein>
    <submittedName>
        <fullName evidence="2">Uncharacterized protein</fullName>
    </submittedName>
</protein>
<sequence length="172" mass="19127">MKRSSKISSSNQKIAQWLNQYSLLILGFTCVSIVTTSIIGLGNQCYSGIDSSRNMVNNSSIRNISSPQTPFIWLYGAIILSLSATPWLLTHFLKQIAVSSSKKAQRLNTILSTPQTALKPALTIQKSNLVSTKSNLSYRIATRKATVKRETSMLHQSKNLTLPFDHKLQTKK</sequence>
<name>K9XV05_STAC7</name>
<evidence type="ECO:0000313" key="3">
    <source>
        <dbReference type="Proteomes" id="UP000010473"/>
    </source>
</evidence>
<evidence type="ECO:0000256" key="1">
    <source>
        <dbReference type="SAM" id="Phobius"/>
    </source>
</evidence>
<accession>K9XV05</accession>
<reference evidence="3" key="1">
    <citation type="journal article" date="2013" name="Proc. Natl. Acad. Sci. U.S.A.">
        <title>Improving the coverage of the cyanobacterial phylum using diversity-driven genome sequencing.</title>
        <authorList>
            <person name="Shih P.M."/>
            <person name="Wu D."/>
            <person name="Latifi A."/>
            <person name="Axen S.D."/>
            <person name="Fewer D.P."/>
            <person name="Talla E."/>
            <person name="Calteau A."/>
            <person name="Cai F."/>
            <person name="Tandeau de Marsac N."/>
            <person name="Rippka R."/>
            <person name="Herdman M."/>
            <person name="Sivonen K."/>
            <person name="Coursin T."/>
            <person name="Laurent T."/>
            <person name="Goodwin L."/>
            <person name="Nolan M."/>
            <person name="Davenport K.W."/>
            <person name="Han C.S."/>
            <person name="Rubin E.M."/>
            <person name="Eisen J.A."/>
            <person name="Woyke T."/>
            <person name="Gugger M."/>
            <person name="Kerfeld C.A."/>
        </authorList>
    </citation>
    <scope>NUCLEOTIDE SEQUENCE [LARGE SCALE GENOMIC DNA]</scope>
    <source>
        <strain evidence="3">ATCC 29371 / PCC 7437</strain>
    </source>
</reference>
<dbReference type="RefSeq" id="WP_015193579.1">
    <property type="nucleotide sequence ID" value="NC_019748.1"/>
</dbReference>
<organism evidence="2 3">
    <name type="scientific">Stanieria cyanosphaera (strain ATCC 29371 / PCC 7437)</name>
    <dbReference type="NCBI Taxonomy" id="111780"/>
    <lineage>
        <taxon>Bacteria</taxon>
        <taxon>Bacillati</taxon>
        <taxon>Cyanobacteriota</taxon>
        <taxon>Cyanophyceae</taxon>
        <taxon>Pleurocapsales</taxon>
        <taxon>Dermocarpellaceae</taxon>
        <taxon>Stanieria</taxon>
    </lineage>
</organism>
<dbReference type="KEGG" id="scs:Sta7437_2370"/>
<feature type="transmembrane region" description="Helical" evidence="1">
    <location>
        <begin position="21"/>
        <end position="42"/>
    </location>
</feature>
<dbReference type="HOGENOM" id="CLU_1554331_0_0_3"/>